<dbReference type="PANTHER" id="PTHR12661:SF5">
    <property type="entry name" value="SUPPRESSOR OF SWI4 1 HOMOLOG"/>
    <property type="match status" value="1"/>
</dbReference>
<dbReference type="Pfam" id="PF10545">
    <property type="entry name" value="MADF_DNA_bdg"/>
    <property type="match status" value="1"/>
</dbReference>
<feature type="compositionally biased region" description="Basic and acidic residues" evidence="1">
    <location>
        <begin position="742"/>
        <end position="762"/>
    </location>
</feature>
<dbReference type="InterPro" id="IPR007109">
    <property type="entry name" value="Brix"/>
</dbReference>
<dbReference type="PROSITE" id="PS50833">
    <property type="entry name" value="BRIX"/>
    <property type="match status" value="1"/>
</dbReference>
<feature type="compositionally biased region" description="Basic and acidic residues" evidence="1">
    <location>
        <begin position="1"/>
        <end position="32"/>
    </location>
</feature>
<feature type="compositionally biased region" description="Basic and acidic residues" evidence="1">
    <location>
        <begin position="839"/>
        <end position="871"/>
    </location>
</feature>
<feature type="region of interest" description="Disordered" evidence="1">
    <location>
        <begin position="199"/>
        <end position="315"/>
    </location>
</feature>
<proteinExistence type="predicted"/>
<evidence type="ECO:0000313" key="3">
    <source>
        <dbReference type="EMBL" id="WAQ97093.1"/>
    </source>
</evidence>
<name>A0ABY7DM07_MYAAR</name>
<feature type="compositionally biased region" description="Basic and acidic residues" evidence="1">
    <location>
        <begin position="789"/>
        <end position="821"/>
    </location>
</feature>
<dbReference type="Pfam" id="PF04427">
    <property type="entry name" value="Brix"/>
    <property type="match status" value="1"/>
</dbReference>
<evidence type="ECO:0000256" key="1">
    <source>
        <dbReference type="SAM" id="MobiDB-lite"/>
    </source>
</evidence>
<gene>
    <name evidence="3" type="ORF">MAR_029783</name>
</gene>
<keyword evidence="4" id="KW-1185">Reference proteome</keyword>
<dbReference type="PANTHER" id="PTHR12661">
    <property type="entry name" value="PETER PAN-RELATED"/>
    <property type="match status" value="1"/>
</dbReference>
<reference evidence="3" key="1">
    <citation type="submission" date="2022-11" db="EMBL/GenBank/DDBJ databases">
        <title>Centuries of genome instability and evolution in soft-shell clam transmissible cancer (bioRxiv).</title>
        <authorList>
            <person name="Hart S.F.M."/>
            <person name="Yonemitsu M.A."/>
            <person name="Giersch R.M."/>
            <person name="Beal B.F."/>
            <person name="Arriagada G."/>
            <person name="Davis B.W."/>
            <person name="Ostrander E.A."/>
            <person name="Goff S.P."/>
            <person name="Metzger M.J."/>
        </authorList>
    </citation>
    <scope>NUCLEOTIDE SEQUENCE</scope>
    <source>
        <strain evidence="3">MELC-2E11</strain>
        <tissue evidence="3">Siphon/mantle</tissue>
    </source>
</reference>
<dbReference type="SMART" id="SM00879">
    <property type="entry name" value="Brix"/>
    <property type="match status" value="1"/>
</dbReference>
<organism evidence="3 4">
    <name type="scientific">Mya arenaria</name>
    <name type="common">Soft-shell clam</name>
    <dbReference type="NCBI Taxonomy" id="6604"/>
    <lineage>
        <taxon>Eukaryota</taxon>
        <taxon>Metazoa</taxon>
        <taxon>Spiralia</taxon>
        <taxon>Lophotrochozoa</taxon>
        <taxon>Mollusca</taxon>
        <taxon>Bivalvia</taxon>
        <taxon>Autobranchia</taxon>
        <taxon>Heteroconchia</taxon>
        <taxon>Euheterodonta</taxon>
        <taxon>Imparidentia</taxon>
        <taxon>Neoheterodontei</taxon>
        <taxon>Myida</taxon>
        <taxon>Myoidea</taxon>
        <taxon>Myidae</taxon>
        <taxon>Mya</taxon>
    </lineage>
</organism>
<dbReference type="Proteomes" id="UP001164746">
    <property type="component" value="Chromosome 2"/>
</dbReference>
<protein>
    <submittedName>
        <fullName evidence="3">SSF1-like protein</fullName>
    </submittedName>
</protein>
<feature type="region of interest" description="Disordered" evidence="1">
    <location>
        <begin position="723"/>
        <end position="895"/>
    </location>
</feature>
<feature type="domain" description="Brix" evidence="2">
    <location>
        <begin position="435"/>
        <end position="698"/>
    </location>
</feature>
<feature type="compositionally biased region" description="Basic residues" evidence="1">
    <location>
        <begin position="872"/>
        <end position="895"/>
    </location>
</feature>
<dbReference type="EMBL" id="CP111013">
    <property type="protein sequence ID" value="WAQ97093.1"/>
    <property type="molecule type" value="Genomic_DNA"/>
</dbReference>
<feature type="region of interest" description="Disordered" evidence="1">
    <location>
        <begin position="1"/>
        <end position="47"/>
    </location>
</feature>
<evidence type="ECO:0000259" key="2">
    <source>
        <dbReference type="PROSITE" id="PS50833"/>
    </source>
</evidence>
<dbReference type="InterPro" id="IPR006578">
    <property type="entry name" value="MADF-dom"/>
</dbReference>
<evidence type="ECO:0000313" key="4">
    <source>
        <dbReference type="Proteomes" id="UP001164746"/>
    </source>
</evidence>
<sequence length="895" mass="102905">MSSDEKEHQEEEHIQEVTHHVTPPEDPKHPENPNEDGPTIAKRGKKQRKDCRILDRAVEDSLVEFFHVNDLLWNSQKTDYRHKVKRQRILEAKAIELQISVDHLCTWFKSLRDMFTRQVGQEEEWGWLAIIDGEGDMDKRQIWIFHCAVNHCSKRRLTRTEPITEKKKVKVCFFNGKNKIEAPTWVNVKDLLEYKDLKPPKNKKKGQFQRSFQAAKTHTEVHAEEEADEAPTEVHAEEEADQPGTRGTSKKRRAHTEVHAEEEDDEAHTEVHAEEEADQPGTRGTSKKRKAHTEVHAEEEADQPGTSGTSKKRKSTMTLVEIRASLDKKTTVPLLNNLLLLKCEDDDAYEKQTRFEGIFNTLDLTEMRTSKEAVTSVSECVSFQWLLPVLLVMHDRELFRSDSEPDLVPVDCEETRDLTTTPVCALFPDQYKAAPHSFVFHRGHVGRNVRQLVADTRTVMEPFTAKNLQVRKKNVLKDFVSVAGMLHVSHFIMYTKTEMGVYVRMCRLPRGPTLTFKAHDYCLTKDVISSLRKPNLEQMQFLNHPLVVLNNFTGAENHIKLMASMFQNLFPSINIHKVNLNDVKRCVMFNYEPESGMIDFRHYNIRVVPVGMSRGVKKLIQAKVPNLAKYGDISEYMTRAGYSSESEVELDGPMNEVVLPQNIKSRGNIKSAKSAVRLTELGPRLSLQLVKIEEGICNGQVMFHSFLTKTDVELAQIKAQKEKKQKQKEARRRQQEVNVARKQTEREDNKQRSLEGIRRKLEEEGEAGIEQPETKDTFVPGGAKRKKQQSLDRNVKLTKFDKKPKTDKLEQGKKPKPDKFGKANITSKQEQGGKKFNKKASDRKEQTGKGKGDGSQSKRAEMTPLQRMEERKKKKKKLKEKKMTKKLKGSKKKVK</sequence>
<dbReference type="InterPro" id="IPR045112">
    <property type="entry name" value="PPAN-like"/>
</dbReference>
<accession>A0ABY7DM07</accession>